<dbReference type="Pfam" id="PF13439">
    <property type="entry name" value="Glyco_transf_4"/>
    <property type="match status" value="1"/>
</dbReference>
<evidence type="ECO:0000256" key="1">
    <source>
        <dbReference type="ARBA" id="ARBA00022676"/>
    </source>
</evidence>
<dbReference type="SUPFAM" id="SSF53756">
    <property type="entry name" value="UDP-Glycosyltransferase/glycogen phosphorylase"/>
    <property type="match status" value="1"/>
</dbReference>
<accession>A0A1V9ZX88</accession>
<dbReference type="PANTHER" id="PTHR45947">
    <property type="entry name" value="SULFOQUINOVOSYL TRANSFERASE SQD2"/>
    <property type="match status" value="1"/>
</dbReference>
<dbReference type="Gene3D" id="3.40.50.2000">
    <property type="entry name" value="Glycogen Phosphorylase B"/>
    <property type="match status" value="2"/>
</dbReference>
<protein>
    <submittedName>
        <fullName evidence="4">GDP-mannose-dependent alpha-mannosyltransferase</fullName>
    </submittedName>
</protein>
<dbReference type="PANTHER" id="PTHR45947:SF3">
    <property type="entry name" value="SULFOQUINOVOSYL TRANSFERASE SQD2"/>
    <property type="match status" value="1"/>
</dbReference>
<feature type="domain" description="Glycosyltransferase subfamily 4-like N-terminal" evidence="3">
    <location>
        <begin position="53"/>
        <end position="178"/>
    </location>
</feature>
<dbReference type="Proteomes" id="UP000243217">
    <property type="component" value="Unassembled WGS sequence"/>
</dbReference>
<evidence type="ECO:0000313" key="5">
    <source>
        <dbReference type="Proteomes" id="UP000243217"/>
    </source>
</evidence>
<dbReference type="InterPro" id="IPR001296">
    <property type="entry name" value="Glyco_trans_1"/>
</dbReference>
<sequence>MPPNQTELPLLPKNTDAIQPKQTIETILIVNDNMRTNINGLVTMFDNIEYFAHRDGYRFVYLTPSEFPRFDCPGYPDIKLSLPFGFENKIQKIRPDYVHIATEGPLGLMTTIYCDRNNIRYNTGYHTKIPEYIQVMFGLPESIGYAYLRWFHRNSARVLTTSSTMVSELENRGFYNHIKPMTFGVDRTIFRSSLRRDDFKGCERPILLSVGRVSKEKGLDDFCQLDYPGTKIVVGDGAYRNELQQKYPNVVFTGFQRGKALAEYYANADCLVFPSRTDTFGVVIIEALAVGTPVAAYHVTGPKDILEQNVTGVMGEDLKLNVDACLKLDRNAVELASACWSWENCWNIFRRHLIKRDHKAISY</sequence>
<comment type="caution">
    <text evidence="4">The sequence shown here is derived from an EMBL/GenBank/DDBJ whole genome shotgun (WGS) entry which is preliminary data.</text>
</comment>
<dbReference type="InterPro" id="IPR028098">
    <property type="entry name" value="Glyco_trans_4-like_N"/>
</dbReference>
<dbReference type="Pfam" id="PF00534">
    <property type="entry name" value="Glycos_transf_1"/>
    <property type="match status" value="1"/>
</dbReference>
<dbReference type="AlphaFoldDB" id="A0A1V9ZX88"/>
<dbReference type="CDD" id="cd03814">
    <property type="entry name" value="GT4-like"/>
    <property type="match status" value="1"/>
</dbReference>
<evidence type="ECO:0000259" key="3">
    <source>
        <dbReference type="Pfam" id="PF13439"/>
    </source>
</evidence>
<gene>
    <name evidence="4" type="ORF">THRCLA_05006</name>
</gene>
<keyword evidence="4" id="KW-0808">Transferase</keyword>
<dbReference type="GO" id="GO:0016757">
    <property type="term" value="F:glycosyltransferase activity"/>
    <property type="evidence" value="ECO:0007669"/>
    <property type="project" value="UniProtKB-KW"/>
</dbReference>
<reference evidence="4 5" key="1">
    <citation type="journal article" date="2014" name="Genome Biol. Evol.">
        <title>The secreted proteins of Achlya hypogyna and Thraustotheca clavata identify the ancestral oomycete secretome and reveal gene acquisitions by horizontal gene transfer.</title>
        <authorList>
            <person name="Misner I."/>
            <person name="Blouin N."/>
            <person name="Leonard G."/>
            <person name="Richards T.A."/>
            <person name="Lane C.E."/>
        </authorList>
    </citation>
    <scope>NUCLEOTIDE SEQUENCE [LARGE SCALE GENOMIC DNA]</scope>
    <source>
        <strain evidence="4 5">ATCC 34112</strain>
    </source>
</reference>
<evidence type="ECO:0000259" key="2">
    <source>
        <dbReference type="Pfam" id="PF00534"/>
    </source>
</evidence>
<dbReference type="STRING" id="74557.A0A1V9ZX88"/>
<organism evidence="4 5">
    <name type="scientific">Thraustotheca clavata</name>
    <dbReference type="NCBI Taxonomy" id="74557"/>
    <lineage>
        <taxon>Eukaryota</taxon>
        <taxon>Sar</taxon>
        <taxon>Stramenopiles</taxon>
        <taxon>Oomycota</taxon>
        <taxon>Saprolegniomycetes</taxon>
        <taxon>Saprolegniales</taxon>
        <taxon>Achlyaceae</taxon>
        <taxon>Thraustotheca</taxon>
    </lineage>
</organism>
<name>A0A1V9ZX88_9STRA</name>
<evidence type="ECO:0000313" key="4">
    <source>
        <dbReference type="EMBL" id="OQS02633.1"/>
    </source>
</evidence>
<dbReference type="InterPro" id="IPR050194">
    <property type="entry name" value="Glycosyltransferase_grp1"/>
</dbReference>
<keyword evidence="1 4" id="KW-0328">Glycosyltransferase</keyword>
<feature type="domain" description="Glycosyl transferase family 1" evidence="2">
    <location>
        <begin position="200"/>
        <end position="315"/>
    </location>
</feature>
<proteinExistence type="predicted"/>
<dbReference type="OrthoDB" id="443318at2759"/>
<keyword evidence="5" id="KW-1185">Reference proteome</keyword>
<dbReference type="EMBL" id="JNBS01001101">
    <property type="protein sequence ID" value="OQS02633.1"/>
    <property type="molecule type" value="Genomic_DNA"/>
</dbReference>